<evidence type="ECO:0000256" key="5">
    <source>
        <dbReference type="ARBA" id="ARBA00022989"/>
    </source>
</evidence>
<dbReference type="InterPro" id="IPR006686">
    <property type="entry name" value="MscS_channel_CS"/>
</dbReference>
<evidence type="ECO:0000313" key="13">
    <source>
        <dbReference type="Proteomes" id="UP001142610"/>
    </source>
</evidence>
<feature type="transmembrane region" description="Helical" evidence="8">
    <location>
        <begin position="315"/>
        <end position="337"/>
    </location>
</feature>
<dbReference type="InterPro" id="IPR010920">
    <property type="entry name" value="LSM_dom_sf"/>
</dbReference>
<comment type="caution">
    <text evidence="12">The sequence shown here is derived from an EMBL/GenBank/DDBJ whole genome shotgun (WGS) entry which is preliminary data.</text>
</comment>
<comment type="similarity">
    <text evidence="2">Belongs to the MscS (TC 1.A.23) family.</text>
</comment>
<reference evidence="12" key="1">
    <citation type="submission" date="2022-07" db="EMBL/GenBank/DDBJ databases">
        <title>Parvularcula maris sp. nov., an algicidal bacterium isolated from seawater.</title>
        <authorList>
            <person name="Li F."/>
        </authorList>
    </citation>
    <scope>NUCLEOTIDE SEQUENCE</scope>
    <source>
        <strain evidence="12">BGMRC 0090</strain>
    </source>
</reference>
<dbReference type="PANTHER" id="PTHR30347:SF1">
    <property type="entry name" value="MECHANOSENSITIVE CHANNEL MSCK"/>
    <property type="match status" value="1"/>
</dbReference>
<evidence type="ECO:0000256" key="7">
    <source>
        <dbReference type="SAM" id="MobiDB-lite"/>
    </source>
</evidence>
<evidence type="ECO:0000256" key="1">
    <source>
        <dbReference type="ARBA" id="ARBA00004651"/>
    </source>
</evidence>
<feature type="transmembrane region" description="Helical" evidence="8">
    <location>
        <begin position="536"/>
        <end position="557"/>
    </location>
</feature>
<feature type="transmembrane region" description="Helical" evidence="8">
    <location>
        <begin position="488"/>
        <end position="516"/>
    </location>
</feature>
<dbReference type="PROSITE" id="PS01246">
    <property type="entry name" value="UPF0003"/>
    <property type="match status" value="1"/>
</dbReference>
<dbReference type="SUPFAM" id="SSF82689">
    <property type="entry name" value="Mechanosensitive channel protein MscS (YggB), C-terminal domain"/>
    <property type="match status" value="1"/>
</dbReference>
<dbReference type="SUPFAM" id="SSF82861">
    <property type="entry name" value="Mechanosensitive channel protein MscS (YggB), transmembrane region"/>
    <property type="match status" value="1"/>
</dbReference>
<evidence type="ECO:0000259" key="10">
    <source>
        <dbReference type="Pfam" id="PF00924"/>
    </source>
</evidence>
<feature type="transmembrane region" description="Helical" evidence="8">
    <location>
        <begin position="422"/>
        <end position="444"/>
    </location>
</feature>
<keyword evidence="6 8" id="KW-0472">Membrane</keyword>
<organism evidence="12 13">
    <name type="scientific">Parvularcula maris</name>
    <dbReference type="NCBI Taxonomy" id="2965077"/>
    <lineage>
        <taxon>Bacteria</taxon>
        <taxon>Pseudomonadati</taxon>
        <taxon>Pseudomonadota</taxon>
        <taxon>Alphaproteobacteria</taxon>
        <taxon>Parvularculales</taxon>
        <taxon>Parvularculaceae</taxon>
        <taxon>Parvularcula</taxon>
    </lineage>
</organism>
<sequence length="814" mass="88910">MRVFVLAVLALLSLAHAQPPSAEIGLLREEVAVRTQRLAEIEEELTSEVLGTDELLTLREELRTLRTDAQTALVPLEQRIETLRSDLDRLGPIPAEGEPPESDALKEERVEISKRLGDLAALSAKIDLNIAASTRIGEAIAARRRDAFTGRLQQRGDLLISPQLWTGAAAEFLGGAEDAIMAANGWRDEMREKGSLARSLLYLGLAVVIALLLLIPLRRFTERQIFRRIEPLEPYPSRRVLVAALRTASKMVPGIVAGFFLIETLKFIGAVPDEAEDFAEALWLGFLALVFADAAVSAVFAPLRPEWRVAPLPRRSLLAVRLLAISAAAILVANMVLARGADLFVGSPLLSYAQQGVVAVSLGALLYLLSRDGLWTRKDDEEEPAPTKLVEGEAPPGAPETPAVAVEPDEPKKRSFFGKLRTLGRVLGGLSAGAALLGWVNLGYYVSTRAFLLVALFGVVMAIRAMLRETVRVLDKDFSSTADEEDEKLLYSWIGIFIDAVAVLIFIPPALLILGAEWSDVRGWIVDALIGFEVGNVRISFGKILSAIGIFVVLLWVTRQVQKTAETQIFPRSRIDPGVQNSLRTLIGYVGLVIAFMIGVGTLGFDLQNLAIIAGALSVGIGFGLQSIVNNFVSGLILLFERPIKVGDWIVTASGEGIVKRISVRSTEIETFDRSSVIVPNSELIAQAVTNWTHKDKMGRVIVRVGAAYDSDAEKVMRILQQVARENRDILNYPAPAVVFEDFGASSLDFSLRCYIRDVGNSLRVRTELRVAIHKAFREQGIEIPFPQQDVYVRELASQSGVKEGVEEPSEAPA</sequence>
<dbReference type="EMBL" id="JANIBC010000005">
    <property type="protein sequence ID" value="MCQ8185486.1"/>
    <property type="molecule type" value="Genomic_DNA"/>
</dbReference>
<keyword evidence="4 8" id="KW-0812">Transmembrane</keyword>
<dbReference type="InterPro" id="IPR006685">
    <property type="entry name" value="MscS_channel_2nd"/>
</dbReference>
<dbReference type="AlphaFoldDB" id="A0A9X2L9K9"/>
<dbReference type="InterPro" id="IPR011014">
    <property type="entry name" value="MscS_channel_TM-2"/>
</dbReference>
<dbReference type="InterPro" id="IPR052702">
    <property type="entry name" value="MscS-like_channel"/>
</dbReference>
<dbReference type="RefSeq" id="WP_256619372.1">
    <property type="nucleotide sequence ID" value="NZ_JANIBC010000005.1"/>
</dbReference>
<comment type="subcellular location">
    <subcellularLocation>
        <location evidence="1">Cell membrane</location>
        <topology evidence="1">Multi-pass membrane protein</topology>
    </subcellularLocation>
</comment>
<feature type="domain" description="Mechanosensitive ion channel MscS" evidence="10">
    <location>
        <begin position="628"/>
        <end position="694"/>
    </location>
</feature>
<dbReference type="PANTHER" id="PTHR30347">
    <property type="entry name" value="POTASSIUM CHANNEL RELATED"/>
    <property type="match status" value="1"/>
</dbReference>
<protein>
    <submittedName>
        <fullName evidence="12">DUF3772 domain-containing protein</fullName>
    </submittedName>
</protein>
<proteinExistence type="inferred from homology"/>
<dbReference type="SUPFAM" id="SSF50182">
    <property type="entry name" value="Sm-like ribonucleoproteins"/>
    <property type="match status" value="1"/>
</dbReference>
<feature type="domain" description="Mechanosensitive ion channel MscS C-terminal" evidence="11">
    <location>
        <begin position="702"/>
        <end position="784"/>
    </location>
</feature>
<evidence type="ECO:0000256" key="4">
    <source>
        <dbReference type="ARBA" id="ARBA00022692"/>
    </source>
</evidence>
<dbReference type="GO" id="GO:0008381">
    <property type="term" value="F:mechanosensitive monoatomic ion channel activity"/>
    <property type="evidence" value="ECO:0007669"/>
    <property type="project" value="UniProtKB-ARBA"/>
</dbReference>
<keyword evidence="3" id="KW-1003">Cell membrane</keyword>
<feature type="signal peptide" evidence="9">
    <location>
        <begin position="1"/>
        <end position="17"/>
    </location>
</feature>
<evidence type="ECO:0000313" key="12">
    <source>
        <dbReference type="EMBL" id="MCQ8185486.1"/>
    </source>
</evidence>
<dbReference type="Gene3D" id="2.30.30.60">
    <property type="match status" value="1"/>
</dbReference>
<feature type="transmembrane region" description="Helical" evidence="8">
    <location>
        <begin position="282"/>
        <end position="303"/>
    </location>
</feature>
<gene>
    <name evidence="12" type="ORF">NOG11_08765</name>
</gene>
<feature type="transmembrane region" description="Helical" evidence="8">
    <location>
        <begin position="586"/>
        <end position="605"/>
    </location>
</feature>
<keyword evidence="13" id="KW-1185">Reference proteome</keyword>
<dbReference type="InterPro" id="IPR049278">
    <property type="entry name" value="MS_channel_C"/>
</dbReference>
<feature type="transmembrane region" description="Helical" evidence="8">
    <location>
        <begin position="349"/>
        <end position="369"/>
    </location>
</feature>
<feature type="transmembrane region" description="Helical" evidence="8">
    <location>
        <begin position="450"/>
        <end position="467"/>
    </location>
</feature>
<dbReference type="Gene3D" id="1.10.287.1260">
    <property type="match status" value="1"/>
</dbReference>
<feature type="chain" id="PRO_5040922973" evidence="9">
    <location>
        <begin position="18"/>
        <end position="814"/>
    </location>
</feature>
<evidence type="ECO:0000256" key="9">
    <source>
        <dbReference type="SAM" id="SignalP"/>
    </source>
</evidence>
<dbReference type="GO" id="GO:0005886">
    <property type="term" value="C:plasma membrane"/>
    <property type="evidence" value="ECO:0007669"/>
    <property type="project" value="UniProtKB-SubCell"/>
</dbReference>
<evidence type="ECO:0000256" key="2">
    <source>
        <dbReference type="ARBA" id="ARBA00008017"/>
    </source>
</evidence>
<evidence type="ECO:0000256" key="3">
    <source>
        <dbReference type="ARBA" id="ARBA00022475"/>
    </source>
</evidence>
<evidence type="ECO:0000256" key="8">
    <source>
        <dbReference type="SAM" id="Phobius"/>
    </source>
</evidence>
<accession>A0A9X2L9K9</accession>
<dbReference type="InterPro" id="IPR023408">
    <property type="entry name" value="MscS_beta-dom_sf"/>
</dbReference>
<evidence type="ECO:0000256" key="6">
    <source>
        <dbReference type="ARBA" id="ARBA00023136"/>
    </source>
</evidence>
<name>A0A9X2L9K9_9PROT</name>
<feature type="compositionally biased region" description="Low complexity" evidence="7">
    <location>
        <begin position="392"/>
        <end position="406"/>
    </location>
</feature>
<dbReference type="Pfam" id="PF21082">
    <property type="entry name" value="MS_channel_3rd"/>
    <property type="match status" value="1"/>
</dbReference>
<dbReference type="InterPro" id="IPR011066">
    <property type="entry name" value="MscS_channel_C_sf"/>
</dbReference>
<keyword evidence="9" id="KW-0732">Signal</keyword>
<dbReference type="Gene3D" id="3.30.70.100">
    <property type="match status" value="1"/>
</dbReference>
<evidence type="ECO:0000259" key="11">
    <source>
        <dbReference type="Pfam" id="PF21082"/>
    </source>
</evidence>
<dbReference type="Pfam" id="PF00924">
    <property type="entry name" value="MS_channel_2nd"/>
    <property type="match status" value="1"/>
</dbReference>
<feature type="region of interest" description="Disordered" evidence="7">
    <location>
        <begin position="378"/>
        <end position="409"/>
    </location>
</feature>
<dbReference type="Proteomes" id="UP001142610">
    <property type="component" value="Unassembled WGS sequence"/>
</dbReference>
<feature type="transmembrane region" description="Helical" evidence="8">
    <location>
        <begin position="611"/>
        <end position="640"/>
    </location>
</feature>
<keyword evidence="5 8" id="KW-1133">Transmembrane helix</keyword>
<feature type="transmembrane region" description="Helical" evidence="8">
    <location>
        <begin position="200"/>
        <end position="220"/>
    </location>
</feature>